<dbReference type="EMBL" id="NVMX01000173">
    <property type="protein sequence ID" value="PDZ94521.1"/>
    <property type="molecule type" value="Genomic_DNA"/>
</dbReference>
<dbReference type="RefSeq" id="WP_098006935.1">
    <property type="nucleotide sequence ID" value="NZ_NUJB01000047.1"/>
</dbReference>
<evidence type="ECO:0000259" key="1">
    <source>
        <dbReference type="PROSITE" id="PS51832"/>
    </source>
</evidence>
<dbReference type="Pfam" id="PF13487">
    <property type="entry name" value="HD_5"/>
    <property type="match status" value="1"/>
</dbReference>
<dbReference type="AlphaFoldDB" id="A0A9X6XVR5"/>
<organism evidence="2 3">
    <name type="scientific">Bacillus cereus</name>
    <dbReference type="NCBI Taxonomy" id="1396"/>
    <lineage>
        <taxon>Bacteria</taxon>
        <taxon>Bacillati</taxon>
        <taxon>Bacillota</taxon>
        <taxon>Bacilli</taxon>
        <taxon>Bacillales</taxon>
        <taxon>Bacillaceae</taxon>
        <taxon>Bacillus</taxon>
        <taxon>Bacillus cereus group</taxon>
    </lineage>
</organism>
<gene>
    <name evidence="2" type="ORF">CON36_33350</name>
</gene>
<dbReference type="SMART" id="SM00471">
    <property type="entry name" value="HDc"/>
    <property type="match status" value="1"/>
</dbReference>
<dbReference type="SUPFAM" id="SSF109604">
    <property type="entry name" value="HD-domain/PDEase-like"/>
    <property type="match status" value="1"/>
</dbReference>
<sequence length="355" mass="41142">MKWKELSPKLLGALIKKDIQAEDGSILIKKNSILSTNIISYLLKNNIKKVPVSFLKLDNELLLQMERFIVKSKQPLFWEEYINTIEETKVFFTLLEEGAIENPEPLLLKIHNLIALLEDEKEFFEFAYSVEGCSDSLYRHSVNVSIVSFLLGNLHTLIESNTLLSQMGYIHDIGKVKLDKNILNKPDSLTTEEKFHIQAHTLLGERLLKSIGVYKKELLDSALLHHESLHGDGYPNKIPKESIPINVQVISTADVFDTLCSDRVYKKRDSMFESLNKLYFDSIYGILNPIIVFPWIEYMYEMYLNEYVILSDGSIGKIYYLNPKDIIRPIIELDNDTFLDLSQQRDLYVVDYYKN</sequence>
<dbReference type="Proteomes" id="UP000219922">
    <property type="component" value="Unassembled WGS sequence"/>
</dbReference>
<protein>
    <recommendedName>
        <fullName evidence="1">HD-GYP domain-containing protein</fullName>
    </recommendedName>
</protein>
<comment type="caution">
    <text evidence="2">The sequence shown here is derived from an EMBL/GenBank/DDBJ whole genome shotgun (WGS) entry which is preliminary data.</text>
</comment>
<dbReference type="CDD" id="cd00077">
    <property type="entry name" value="HDc"/>
    <property type="match status" value="1"/>
</dbReference>
<dbReference type="InterPro" id="IPR003607">
    <property type="entry name" value="HD/PDEase_dom"/>
</dbReference>
<name>A0A9X6XVR5_BACCE</name>
<reference evidence="2 3" key="1">
    <citation type="submission" date="2017-09" db="EMBL/GenBank/DDBJ databases">
        <title>Large-scale bioinformatics analysis of Bacillus genomes uncovers conserved roles of natural products in bacterial physiology.</title>
        <authorList>
            <consortium name="Agbiome Team Llc"/>
            <person name="Bleich R.M."/>
            <person name="Grubbs K.J."/>
            <person name="Santa Maria K.C."/>
            <person name="Allen S.E."/>
            <person name="Farag S."/>
            <person name="Shank E.A."/>
            <person name="Bowers A."/>
        </authorList>
    </citation>
    <scope>NUCLEOTIDE SEQUENCE [LARGE SCALE GENOMIC DNA]</scope>
    <source>
        <strain evidence="2 3">AFS092789</strain>
    </source>
</reference>
<accession>A0A9X6XVR5</accession>
<dbReference type="PANTHER" id="PTHR43155:SF2">
    <property type="entry name" value="CYCLIC DI-GMP PHOSPHODIESTERASE PA4108"/>
    <property type="match status" value="1"/>
</dbReference>
<dbReference type="InterPro" id="IPR037522">
    <property type="entry name" value="HD_GYP_dom"/>
</dbReference>
<evidence type="ECO:0000313" key="3">
    <source>
        <dbReference type="Proteomes" id="UP000219922"/>
    </source>
</evidence>
<dbReference type="PANTHER" id="PTHR43155">
    <property type="entry name" value="CYCLIC DI-GMP PHOSPHODIESTERASE PA4108-RELATED"/>
    <property type="match status" value="1"/>
</dbReference>
<feature type="domain" description="HD-GYP" evidence="1">
    <location>
        <begin position="115"/>
        <end position="311"/>
    </location>
</feature>
<proteinExistence type="predicted"/>
<evidence type="ECO:0000313" key="2">
    <source>
        <dbReference type="EMBL" id="PDZ94521.1"/>
    </source>
</evidence>
<dbReference type="PROSITE" id="PS51832">
    <property type="entry name" value="HD_GYP"/>
    <property type="match status" value="1"/>
</dbReference>
<dbReference type="Gene3D" id="1.10.3210.10">
    <property type="entry name" value="Hypothetical protein af1432"/>
    <property type="match status" value="1"/>
</dbReference>